<reference evidence="2" key="2">
    <citation type="journal article" date="2015" name="Data Brief">
        <title>Shoot transcriptome of the giant reed, Arundo donax.</title>
        <authorList>
            <person name="Barrero R.A."/>
            <person name="Guerrero F.D."/>
            <person name="Moolhuijzen P."/>
            <person name="Goolsby J.A."/>
            <person name="Tidwell J."/>
            <person name="Bellgard S.E."/>
            <person name="Bellgard M.I."/>
        </authorList>
    </citation>
    <scope>NUCLEOTIDE SEQUENCE</scope>
    <source>
        <tissue evidence="2">Shoot tissue taken approximately 20 cm above the soil surface</tissue>
    </source>
</reference>
<proteinExistence type="predicted"/>
<feature type="transmembrane region" description="Helical" evidence="1">
    <location>
        <begin position="39"/>
        <end position="65"/>
    </location>
</feature>
<reference evidence="2" key="1">
    <citation type="submission" date="2014-09" db="EMBL/GenBank/DDBJ databases">
        <authorList>
            <person name="Magalhaes I.L.F."/>
            <person name="Oliveira U."/>
            <person name="Santos F.R."/>
            <person name="Vidigal T.H.D.A."/>
            <person name="Brescovit A.D."/>
            <person name="Santos A.J."/>
        </authorList>
    </citation>
    <scope>NUCLEOTIDE SEQUENCE</scope>
    <source>
        <tissue evidence="2">Shoot tissue taken approximately 20 cm above the soil surface</tissue>
    </source>
</reference>
<accession>A0A0A9CEX1</accession>
<sequence length="67" mass="7305">MYQVCRGDSRAHLPCAYAYAGTQNSPFTDFNTSKTKVTALVLAILILSGVNNSSYLNISAGLLLFRF</sequence>
<evidence type="ECO:0000256" key="1">
    <source>
        <dbReference type="SAM" id="Phobius"/>
    </source>
</evidence>
<dbReference type="AlphaFoldDB" id="A0A0A9CEX1"/>
<keyword evidence="1" id="KW-1133">Transmembrane helix</keyword>
<keyword evidence="1" id="KW-0812">Transmembrane</keyword>
<organism evidence="2">
    <name type="scientific">Arundo donax</name>
    <name type="common">Giant reed</name>
    <name type="synonym">Donax arundinaceus</name>
    <dbReference type="NCBI Taxonomy" id="35708"/>
    <lineage>
        <taxon>Eukaryota</taxon>
        <taxon>Viridiplantae</taxon>
        <taxon>Streptophyta</taxon>
        <taxon>Embryophyta</taxon>
        <taxon>Tracheophyta</taxon>
        <taxon>Spermatophyta</taxon>
        <taxon>Magnoliopsida</taxon>
        <taxon>Liliopsida</taxon>
        <taxon>Poales</taxon>
        <taxon>Poaceae</taxon>
        <taxon>PACMAD clade</taxon>
        <taxon>Arundinoideae</taxon>
        <taxon>Arundineae</taxon>
        <taxon>Arundo</taxon>
    </lineage>
</organism>
<protein>
    <submittedName>
        <fullName evidence="2">Uncharacterized protein</fullName>
    </submittedName>
</protein>
<name>A0A0A9CEX1_ARUDO</name>
<keyword evidence="1" id="KW-0472">Membrane</keyword>
<evidence type="ECO:0000313" key="2">
    <source>
        <dbReference type="EMBL" id="JAD70042.1"/>
    </source>
</evidence>
<dbReference type="EMBL" id="GBRH01227853">
    <property type="protein sequence ID" value="JAD70042.1"/>
    <property type="molecule type" value="Transcribed_RNA"/>
</dbReference>